<dbReference type="Pfam" id="PF12937">
    <property type="entry name" value="F-box-like"/>
    <property type="match status" value="1"/>
</dbReference>
<dbReference type="EMBL" id="JACAZH010000013">
    <property type="protein sequence ID" value="KAF7351690.1"/>
    <property type="molecule type" value="Genomic_DNA"/>
</dbReference>
<evidence type="ECO:0000313" key="2">
    <source>
        <dbReference type="EMBL" id="KAF7351690.1"/>
    </source>
</evidence>
<keyword evidence="3" id="KW-1185">Reference proteome</keyword>
<proteinExistence type="predicted"/>
<dbReference type="InterPro" id="IPR001810">
    <property type="entry name" value="F-box_dom"/>
</dbReference>
<evidence type="ECO:0000259" key="1">
    <source>
        <dbReference type="PROSITE" id="PS50181"/>
    </source>
</evidence>
<organism evidence="2 3">
    <name type="scientific">Mycena sanguinolenta</name>
    <dbReference type="NCBI Taxonomy" id="230812"/>
    <lineage>
        <taxon>Eukaryota</taxon>
        <taxon>Fungi</taxon>
        <taxon>Dikarya</taxon>
        <taxon>Basidiomycota</taxon>
        <taxon>Agaricomycotina</taxon>
        <taxon>Agaricomycetes</taxon>
        <taxon>Agaricomycetidae</taxon>
        <taxon>Agaricales</taxon>
        <taxon>Marasmiineae</taxon>
        <taxon>Mycenaceae</taxon>
        <taxon>Mycena</taxon>
    </lineage>
</organism>
<dbReference type="SMART" id="SM00256">
    <property type="entry name" value="FBOX"/>
    <property type="match status" value="1"/>
</dbReference>
<protein>
    <recommendedName>
        <fullName evidence="1">F-box domain-containing protein</fullName>
    </recommendedName>
</protein>
<dbReference type="InterPro" id="IPR036047">
    <property type="entry name" value="F-box-like_dom_sf"/>
</dbReference>
<accession>A0A8H6Y0C8</accession>
<evidence type="ECO:0000313" key="3">
    <source>
        <dbReference type="Proteomes" id="UP000623467"/>
    </source>
</evidence>
<gene>
    <name evidence="2" type="ORF">MSAN_01601900</name>
</gene>
<dbReference type="Proteomes" id="UP000623467">
    <property type="component" value="Unassembled WGS sequence"/>
</dbReference>
<reference evidence="2" key="1">
    <citation type="submission" date="2020-05" db="EMBL/GenBank/DDBJ databases">
        <title>Mycena genomes resolve the evolution of fungal bioluminescence.</title>
        <authorList>
            <person name="Tsai I.J."/>
        </authorList>
    </citation>
    <scope>NUCLEOTIDE SEQUENCE</scope>
    <source>
        <strain evidence="2">160909Yilan</strain>
    </source>
</reference>
<dbReference type="SUPFAM" id="SSF52047">
    <property type="entry name" value="RNI-like"/>
    <property type="match status" value="1"/>
</dbReference>
<feature type="domain" description="F-box" evidence="1">
    <location>
        <begin position="12"/>
        <end position="57"/>
    </location>
</feature>
<name>A0A8H6Y0C8_9AGAR</name>
<dbReference type="PROSITE" id="PS50181">
    <property type="entry name" value="FBOX"/>
    <property type="match status" value="1"/>
</dbReference>
<dbReference type="OrthoDB" id="3018405at2759"/>
<dbReference type="AlphaFoldDB" id="A0A8H6Y0C8"/>
<dbReference type="SUPFAM" id="SSF81383">
    <property type="entry name" value="F-box domain"/>
    <property type="match status" value="1"/>
</dbReference>
<sequence>MVLTRLAARAHKSIVRWLPNEILTMVMSYLLQHELVVLCRTSRLFRNLATPMVYRSVTLSTRPQIQFLVRTMTQRSGPSLSNYVREFCITDEEFELTPALIKCIPTVLFKFTRLEALGLLRTDAIECTDMLRDAYFPNLSSFQYTLQHQTASLIPPFLNRHPTISDLGLIHGPDPIDQMDVISLPNLTTYSGPGTIACSFGSDTNQIMVACLFWYPDDLDVDGPLLHLNRISSSSLLGIMTMSVSDHPDRLKVLQRQAAHLPHLVVVQFWRLIGVCARISREDALKIATCLKQFTSLTVLELDNPEQHNGVNVDINHDRELILLWSRSCKSLSEISLNGRVWTLEHDRWRIS</sequence>
<comment type="caution">
    <text evidence="2">The sequence shown here is derived from an EMBL/GenBank/DDBJ whole genome shotgun (WGS) entry which is preliminary data.</text>
</comment>